<feature type="region of interest" description="Disordered" evidence="1">
    <location>
        <begin position="17"/>
        <end position="41"/>
    </location>
</feature>
<dbReference type="Proteomes" id="UP001153555">
    <property type="component" value="Unassembled WGS sequence"/>
</dbReference>
<feature type="region of interest" description="Disordered" evidence="1">
    <location>
        <begin position="60"/>
        <end position="97"/>
    </location>
</feature>
<organism evidence="2 3">
    <name type="scientific">Striga hermonthica</name>
    <name type="common">Purple witchweed</name>
    <name type="synonym">Buchnera hermonthica</name>
    <dbReference type="NCBI Taxonomy" id="68872"/>
    <lineage>
        <taxon>Eukaryota</taxon>
        <taxon>Viridiplantae</taxon>
        <taxon>Streptophyta</taxon>
        <taxon>Embryophyta</taxon>
        <taxon>Tracheophyta</taxon>
        <taxon>Spermatophyta</taxon>
        <taxon>Magnoliopsida</taxon>
        <taxon>eudicotyledons</taxon>
        <taxon>Gunneridae</taxon>
        <taxon>Pentapetalae</taxon>
        <taxon>asterids</taxon>
        <taxon>lamiids</taxon>
        <taxon>Lamiales</taxon>
        <taxon>Orobanchaceae</taxon>
        <taxon>Buchnereae</taxon>
        <taxon>Striga</taxon>
    </lineage>
</organism>
<feature type="compositionally biased region" description="Basic and acidic residues" evidence="1">
    <location>
        <begin position="17"/>
        <end position="31"/>
    </location>
</feature>
<dbReference type="AlphaFoldDB" id="A0A9N7R4D1"/>
<evidence type="ECO:0000256" key="1">
    <source>
        <dbReference type="SAM" id="MobiDB-lite"/>
    </source>
</evidence>
<protein>
    <submittedName>
        <fullName evidence="2">Uncharacterized protein</fullName>
    </submittedName>
</protein>
<gene>
    <name evidence="2" type="ORF">SHERM_12058</name>
</gene>
<reference evidence="2" key="1">
    <citation type="submission" date="2019-12" db="EMBL/GenBank/DDBJ databases">
        <authorList>
            <person name="Scholes J."/>
        </authorList>
    </citation>
    <scope>NUCLEOTIDE SEQUENCE</scope>
</reference>
<feature type="compositionally biased region" description="Basic and acidic residues" evidence="1">
    <location>
        <begin position="84"/>
        <end position="97"/>
    </location>
</feature>
<evidence type="ECO:0000313" key="2">
    <source>
        <dbReference type="EMBL" id="CAA0810453.1"/>
    </source>
</evidence>
<accession>A0A9N7R4D1</accession>
<feature type="non-terminal residue" evidence="2">
    <location>
        <position position="97"/>
    </location>
</feature>
<comment type="caution">
    <text evidence="2">The sequence shown here is derived from an EMBL/GenBank/DDBJ whole genome shotgun (WGS) entry which is preliminary data.</text>
</comment>
<name>A0A9N7R4D1_STRHE</name>
<keyword evidence="3" id="KW-1185">Reference proteome</keyword>
<feature type="non-terminal residue" evidence="2">
    <location>
        <position position="1"/>
    </location>
</feature>
<proteinExistence type="predicted"/>
<sequence>EAENRAKTTYAWPKRRVQDRMRGTRAHEKWHVQGSRQRRAHAHWRRRAWRLENRRMAREGDCYGPMNAGASQQRASGLDAHNWSSDRARDTRAIGAR</sequence>
<dbReference type="EMBL" id="CACSLK010006106">
    <property type="protein sequence ID" value="CAA0810453.1"/>
    <property type="molecule type" value="Genomic_DNA"/>
</dbReference>
<evidence type="ECO:0000313" key="3">
    <source>
        <dbReference type="Proteomes" id="UP001153555"/>
    </source>
</evidence>